<feature type="transmembrane region" description="Helical" evidence="3">
    <location>
        <begin position="627"/>
        <end position="652"/>
    </location>
</feature>
<reference evidence="5 6" key="1">
    <citation type="submission" date="2019-03" db="EMBL/GenBank/DDBJ databases">
        <title>Genomic Encyclopedia of Type Strains, Phase IV (KMG-IV): sequencing the most valuable type-strain genomes for metagenomic binning, comparative biology and taxonomic classification.</title>
        <authorList>
            <person name="Goeker M."/>
        </authorList>
    </citation>
    <scope>NUCLEOTIDE SEQUENCE [LARGE SCALE GENOMIC DNA]</scope>
    <source>
        <strain evidence="5 6">DSM 29487</strain>
    </source>
</reference>
<dbReference type="Pfam" id="PF00005">
    <property type="entry name" value="ABC_tran"/>
    <property type="match status" value="1"/>
</dbReference>
<keyword evidence="2" id="KW-0067">ATP-binding</keyword>
<dbReference type="Gene3D" id="3.40.50.300">
    <property type="entry name" value="P-loop containing nucleotide triphosphate hydrolases"/>
    <property type="match status" value="1"/>
</dbReference>
<keyword evidence="3" id="KW-0472">Membrane</keyword>
<accession>A0A4R3Z986</accession>
<keyword evidence="6" id="KW-1185">Reference proteome</keyword>
<proteinExistence type="predicted"/>
<comment type="caution">
    <text evidence="5">The sequence shown here is derived from an EMBL/GenBank/DDBJ whole genome shotgun (WGS) entry which is preliminary data.</text>
</comment>
<sequence length="694" mass="81395">MNYVTYFSIGHLHGAYQVHTVRNVYIQDSFNFIIERGMEMLTLKDIHFCYQKPIFKNTTMELPSTSFACIRGKSGSGKTTLLKLLIFDLKLDSGEILYNGNEIHSQEDFLFNHISYIDQEGQFFPNMNIYQHFYFYAQLHGITLSKEDVLYYLKEVNLENIEVKKSPSYLSTGQRKRFLIALALMMHKDILLLDEPTSSLDNDNKKILIDLLKKLSQKILVVCTSHDDYLISQADQIYTIRDYQIIKEKETVVKESLLEEQNHKPQKLNYYRYKNLKLKIMFSIIFIIGVITIVMVSFGVSVNVFLNLDVNTSTHINETNGLIFYKVPDARWLDMEEYDFIDNEDIRNIQDVEGIKSVTPYYVVADWRDGEIKAMTVENSSGTKKEISYYWEKMSKYYNKDWYAKIAIFSYDPLQHIQLNGKDIQGTYIDENFADFINEDIDKGLKLSLNFEFPYQYFETKTMYTEMNEEVKEIGCLHKASDIEISVDGVLPDNVYNGIDGTAIDSSNFLRIYMPVKEVQSLLKNNAMNQTKHIYDHPMTYLILCEQDNKEDIKLKIEGMNELYRVRYQNLNTYQVVESGHSIHYTTLFIDSILILAVSLLCYYYIRIRKQEIVILKHNGLKNKIKRYYTIDYIYLDTIWFVVSVIALVIYIRWSGFITNWILISGLWVCSTVILIVLFTLVSQMSIRAITHKY</sequence>
<dbReference type="InterPro" id="IPR027417">
    <property type="entry name" value="P-loop_NTPase"/>
</dbReference>
<organism evidence="5 6">
    <name type="scientific">Longibaculum muris</name>
    <dbReference type="NCBI Taxonomy" id="1796628"/>
    <lineage>
        <taxon>Bacteria</taxon>
        <taxon>Bacillati</taxon>
        <taxon>Bacillota</taxon>
        <taxon>Erysipelotrichia</taxon>
        <taxon>Erysipelotrichales</taxon>
        <taxon>Coprobacillaceae</taxon>
        <taxon>Longibaculum</taxon>
    </lineage>
</organism>
<feature type="transmembrane region" description="Helical" evidence="3">
    <location>
        <begin position="583"/>
        <end position="606"/>
    </location>
</feature>
<dbReference type="Proteomes" id="UP000295515">
    <property type="component" value="Unassembled WGS sequence"/>
</dbReference>
<feature type="transmembrane region" description="Helical" evidence="3">
    <location>
        <begin position="280"/>
        <end position="306"/>
    </location>
</feature>
<dbReference type="GO" id="GO:0022857">
    <property type="term" value="F:transmembrane transporter activity"/>
    <property type="evidence" value="ECO:0007669"/>
    <property type="project" value="TreeGrafter"/>
</dbReference>
<dbReference type="SUPFAM" id="SSF52540">
    <property type="entry name" value="P-loop containing nucleoside triphosphate hydrolases"/>
    <property type="match status" value="1"/>
</dbReference>
<evidence type="ECO:0000313" key="5">
    <source>
        <dbReference type="EMBL" id="TCW01681.1"/>
    </source>
</evidence>
<dbReference type="GO" id="GO:0005524">
    <property type="term" value="F:ATP binding"/>
    <property type="evidence" value="ECO:0007669"/>
    <property type="project" value="UniProtKB-KW"/>
</dbReference>
<keyword evidence="1" id="KW-0547">Nucleotide-binding</keyword>
<evidence type="ECO:0000259" key="4">
    <source>
        <dbReference type="PROSITE" id="PS50893"/>
    </source>
</evidence>
<feature type="transmembrane region" description="Helical" evidence="3">
    <location>
        <begin position="658"/>
        <end position="682"/>
    </location>
</feature>
<evidence type="ECO:0000313" key="6">
    <source>
        <dbReference type="Proteomes" id="UP000295515"/>
    </source>
</evidence>
<dbReference type="AlphaFoldDB" id="A0A4R3Z986"/>
<dbReference type="SMART" id="SM00382">
    <property type="entry name" value="AAA"/>
    <property type="match status" value="1"/>
</dbReference>
<keyword evidence="3" id="KW-1133">Transmembrane helix</keyword>
<dbReference type="InterPro" id="IPR015854">
    <property type="entry name" value="ABC_transpr_LolD-like"/>
</dbReference>
<keyword evidence="5" id="KW-0449">Lipoprotein</keyword>
<name>A0A4R3Z986_9FIRM</name>
<dbReference type="GO" id="GO:0005886">
    <property type="term" value="C:plasma membrane"/>
    <property type="evidence" value="ECO:0007669"/>
    <property type="project" value="TreeGrafter"/>
</dbReference>
<dbReference type="InterPro" id="IPR003593">
    <property type="entry name" value="AAA+_ATPase"/>
</dbReference>
<feature type="domain" description="ABC transporter" evidence="4">
    <location>
        <begin position="38"/>
        <end position="267"/>
    </location>
</feature>
<dbReference type="GO" id="GO:0016887">
    <property type="term" value="F:ATP hydrolysis activity"/>
    <property type="evidence" value="ECO:0007669"/>
    <property type="project" value="InterPro"/>
</dbReference>
<evidence type="ECO:0000256" key="2">
    <source>
        <dbReference type="ARBA" id="ARBA00022840"/>
    </source>
</evidence>
<evidence type="ECO:0000256" key="1">
    <source>
        <dbReference type="ARBA" id="ARBA00022741"/>
    </source>
</evidence>
<dbReference type="PANTHER" id="PTHR24220">
    <property type="entry name" value="IMPORT ATP-BINDING PROTEIN"/>
    <property type="match status" value="1"/>
</dbReference>
<keyword evidence="3" id="KW-0812">Transmembrane</keyword>
<evidence type="ECO:0000256" key="3">
    <source>
        <dbReference type="SAM" id="Phobius"/>
    </source>
</evidence>
<protein>
    <submittedName>
        <fullName evidence="5">ABC-type lipoprotein export system ATPase subunit</fullName>
    </submittedName>
</protein>
<dbReference type="InterPro" id="IPR003439">
    <property type="entry name" value="ABC_transporter-like_ATP-bd"/>
</dbReference>
<dbReference type="PROSITE" id="PS50893">
    <property type="entry name" value="ABC_TRANSPORTER_2"/>
    <property type="match status" value="1"/>
</dbReference>
<dbReference type="PANTHER" id="PTHR24220:SF614">
    <property type="entry name" value="ABC TRANSPORTER ATP-BINDING PROTEIN SSO1893-RELATED"/>
    <property type="match status" value="1"/>
</dbReference>
<gene>
    <name evidence="5" type="ORF">EDD60_103137</name>
</gene>
<dbReference type="EMBL" id="SMCQ01000003">
    <property type="protein sequence ID" value="TCW01681.1"/>
    <property type="molecule type" value="Genomic_DNA"/>
</dbReference>